<feature type="transmembrane region" description="Helical" evidence="1">
    <location>
        <begin position="38"/>
        <end position="58"/>
    </location>
</feature>
<evidence type="ECO:0000256" key="1">
    <source>
        <dbReference type="SAM" id="Phobius"/>
    </source>
</evidence>
<keyword evidence="1" id="KW-0472">Membrane</keyword>
<dbReference type="EMBL" id="JBHLZP010000004">
    <property type="protein sequence ID" value="MFB9830890.1"/>
    <property type="molecule type" value="Genomic_DNA"/>
</dbReference>
<comment type="caution">
    <text evidence="2">The sequence shown here is derived from an EMBL/GenBank/DDBJ whole genome shotgun (WGS) entry which is preliminary data.</text>
</comment>
<keyword evidence="1" id="KW-0812">Transmembrane</keyword>
<dbReference type="Proteomes" id="UP001589627">
    <property type="component" value="Unassembled WGS sequence"/>
</dbReference>
<proteinExistence type="predicted"/>
<keyword evidence="3" id="KW-1185">Reference proteome</keyword>
<dbReference type="RefSeq" id="WP_378193879.1">
    <property type="nucleotide sequence ID" value="NZ_JBHLZP010000004.1"/>
</dbReference>
<name>A0ABV5Y798_9ACTN</name>
<keyword evidence="1" id="KW-1133">Transmembrane helix</keyword>
<accession>A0ABV5Y798</accession>
<evidence type="ECO:0000313" key="3">
    <source>
        <dbReference type="Proteomes" id="UP001589627"/>
    </source>
</evidence>
<sequence length="250" mass="25719">MPTIEELRQVLYRASAGAPDRGGRAAEVRRRIRRGNRLRLAGGAVAGVAVLGVAALLVPDSGAGPGDTGPTTTRVAAVMSASSGTALPEDHLGMPRVTAQRFSVSGKKMRITFTPTGPNTEITVQCRPGSIAVTWHNGRLSDSGDCNRRGSLLGDTTISAPGAGFLPVGRPVVLDVAVLPAAVRKTVAIVPGGLSAEKMRIEGYAGKKTIGQYMKDAPVKKAIWSLAVYSGTCKGAACPPVLSPSGRPTG</sequence>
<gene>
    <name evidence="2" type="ORF">ACFFNX_01625</name>
</gene>
<evidence type="ECO:0000313" key="2">
    <source>
        <dbReference type="EMBL" id="MFB9830890.1"/>
    </source>
</evidence>
<protein>
    <submittedName>
        <fullName evidence="2">Uncharacterized protein</fullName>
    </submittedName>
</protein>
<reference evidence="2 3" key="1">
    <citation type="submission" date="2024-09" db="EMBL/GenBank/DDBJ databases">
        <authorList>
            <person name="Sun Q."/>
            <person name="Mori K."/>
        </authorList>
    </citation>
    <scope>NUCLEOTIDE SEQUENCE [LARGE SCALE GENOMIC DNA]</scope>
    <source>
        <strain evidence="2 3">TBRC 0563</strain>
    </source>
</reference>
<organism evidence="2 3">
    <name type="scientific">Actinoallomurus acaciae</name>
    <dbReference type="NCBI Taxonomy" id="502577"/>
    <lineage>
        <taxon>Bacteria</taxon>
        <taxon>Bacillati</taxon>
        <taxon>Actinomycetota</taxon>
        <taxon>Actinomycetes</taxon>
        <taxon>Streptosporangiales</taxon>
        <taxon>Thermomonosporaceae</taxon>
        <taxon>Actinoallomurus</taxon>
    </lineage>
</organism>